<feature type="region of interest" description="Disordered" evidence="1">
    <location>
        <begin position="1"/>
        <end position="75"/>
    </location>
</feature>
<gene>
    <name evidence="2" type="ORF">PLOB_00047014</name>
</gene>
<protein>
    <submittedName>
        <fullName evidence="2">Uncharacterized protein</fullName>
    </submittedName>
</protein>
<feature type="compositionally biased region" description="Basic and acidic residues" evidence="1">
    <location>
        <begin position="1"/>
        <end position="47"/>
    </location>
</feature>
<organism evidence="2 3">
    <name type="scientific">Porites lobata</name>
    <dbReference type="NCBI Taxonomy" id="104759"/>
    <lineage>
        <taxon>Eukaryota</taxon>
        <taxon>Metazoa</taxon>
        <taxon>Cnidaria</taxon>
        <taxon>Anthozoa</taxon>
        <taxon>Hexacorallia</taxon>
        <taxon>Scleractinia</taxon>
        <taxon>Fungiina</taxon>
        <taxon>Poritidae</taxon>
        <taxon>Porites</taxon>
    </lineage>
</organism>
<evidence type="ECO:0000313" key="3">
    <source>
        <dbReference type="Proteomes" id="UP001159405"/>
    </source>
</evidence>
<dbReference type="Proteomes" id="UP001159405">
    <property type="component" value="Unassembled WGS sequence"/>
</dbReference>
<name>A0ABN8PRB1_9CNID</name>
<comment type="caution">
    <text evidence="2">The sequence shown here is derived from an EMBL/GenBank/DDBJ whole genome shotgun (WGS) entry which is preliminary data.</text>
</comment>
<reference evidence="2 3" key="1">
    <citation type="submission" date="2022-05" db="EMBL/GenBank/DDBJ databases">
        <authorList>
            <consortium name="Genoscope - CEA"/>
            <person name="William W."/>
        </authorList>
    </citation>
    <scope>NUCLEOTIDE SEQUENCE [LARGE SCALE GENOMIC DNA]</scope>
</reference>
<keyword evidence="3" id="KW-1185">Reference proteome</keyword>
<evidence type="ECO:0000313" key="2">
    <source>
        <dbReference type="EMBL" id="CAH3149245.1"/>
    </source>
</evidence>
<dbReference type="EMBL" id="CALNXK010000086">
    <property type="protein sequence ID" value="CAH3149245.1"/>
    <property type="molecule type" value="Genomic_DNA"/>
</dbReference>
<feature type="compositionally biased region" description="Low complexity" evidence="1">
    <location>
        <begin position="59"/>
        <end position="68"/>
    </location>
</feature>
<evidence type="ECO:0000256" key="1">
    <source>
        <dbReference type="SAM" id="MobiDB-lite"/>
    </source>
</evidence>
<sequence length="308" mass="35694">MSDVEMRNSKDTKTQDQDKDEKVNDKEPEMHREGFRHDAPSGDKESSPKILPKKRKGTSSQAASSKASTHLDKKTQQMVAELYRLKWQMTAFKQSIQRPPVRPYTPDIFNSLSPYYNQYLVDSTIQDLMQEPEVRMPRGYGHRPTALGIVDPEIAWRMDNSPNPVPLSRLPGRLFHNSADWSRNMLNSRDNQGSTRLPPLPMPSFPRFNQSNYQPNRMTYDELPNFRSDLRKTYDKQAEKQEKVDYQRTVQDWNRMNLSELKKLPPNPRYHFKKTIVSYLGTTPGSSKAIVPLTEELNAKTPEPIAQK</sequence>
<accession>A0ABN8PRB1</accession>
<proteinExistence type="predicted"/>